<proteinExistence type="predicted"/>
<accession>A0A183EVN6</accession>
<dbReference type="Pfam" id="PF20146">
    <property type="entry name" value="NRF"/>
    <property type="match status" value="1"/>
</dbReference>
<dbReference type="EMBL" id="UYRT01103457">
    <property type="protein sequence ID" value="VDN43650.1"/>
    <property type="molecule type" value="Genomic_DNA"/>
</dbReference>
<protein>
    <submittedName>
        <fullName evidence="4">NRF domain-containing protein</fullName>
    </submittedName>
</protein>
<reference evidence="2 3" key="2">
    <citation type="submission" date="2018-11" db="EMBL/GenBank/DDBJ databases">
        <authorList>
            <consortium name="Pathogen Informatics"/>
        </authorList>
    </citation>
    <scope>NUCLEOTIDE SEQUENCE [LARGE SCALE GENOMIC DNA]</scope>
</reference>
<dbReference type="WBParaSite" id="GPUH_0002505701-mRNA-1">
    <property type="protein sequence ID" value="GPUH_0002505701-mRNA-1"/>
    <property type="gene ID" value="GPUH_0002505701"/>
</dbReference>
<dbReference type="OrthoDB" id="118951at2759"/>
<dbReference type="AlphaFoldDB" id="A0A183EVN6"/>
<evidence type="ECO:0000259" key="1">
    <source>
        <dbReference type="Pfam" id="PF20146"/>
    </source>
</evidence>
<evidence type="ECO:0000313" key="2">
    <source>
        <dbReference type="EMBL" id="VDN43650.1"/>
    </source>
</evidence>
<evidence type="ECO:0000313" key="4">
    <source>
        <dbReference type="WBParaSite" id="GPUH_0002505701-mRNA-1"/>
    </source>
</evidence>
<evidence type="ECO:0000313" key="3">
    <source>
        <dbReference type="Proteomes" id="UP000271098"/>
    </source>
</evidence>
<sequence>MFSRHRAFFVDGRGLHSLYRAKQPLHQLYMRVRAAQSSAVSMVLDAMGKVPAGILSGNNLWIGSWSACRRISVIKNRQQYVFWPSPS</sequence>
<reference evidence="4" key="1">
    <citation type="submission" date="2016-06" db="UniProtKB">
        <authorList>
            <consortium name="WormBaseParasite"/>
        </authorList>
    </citation>
    <scope>IDENTIFICATION</scope>
</reference>
<dbReference type="Proteomes" id="UP000271098">
    <property type="component" value="Unassembled WGS sequence"/>
</dbReference>
<name>A0A183EVN6_9BILA</name>
<dbReference type="InterPro" id="IPR006621">
    <property type="entry name" value="Nose-resist-to-fluoxetine_N"/>
</dbReference>
<keyword evidence="3" id="KW-1185">Reference proteome</keyword>
<gene>
    <name evidence="2" type="ORF">GPUH_LOCUS25027</name>
</gene>
<organism evidence="4">
    <name type="scientific">Gongylonema pulchrum</name>
    <dbReference type="NCBI Taxonomy" id="637853"/>
    <lineage>
        <taxon>Eukaryota</taxon>
        <taxon>Metazoa</taxon>
        <taxon>Ecdysozoa</taxon>
        <taxon>Nematoda</taxon>
        <taxon>Chromadorea</taxon>
        <taxon>Rhabditida</taxon>
        <taxon>Spirurina</taxon>
        <taxon>Spiruromorpha</taxon>
        <taxon>Spiruroidea</taxon>
        <taxon>Gongylonematidae</taxon>
        <taxon>Gongylonema</taxon>
    </lineage>
</organism>
<feature type="domain" description="Nose resistant-to-fluoxetine protein N-terminal" evidence="1">
    <location>
        <begin position="25"/>
        <end position="78"/>
    </location>
</feature>